<evidence type="ECO:0000256" key="4">
    <source>
        <dbReference type="ARBA" id="ARBA00022723"/>
    </source>
</evidence>
<evidence type="ECO:0000256" key="1">
    <source>
        <dbReference type="ARBA" id="ARBA00001947"/>
    </source>
</evidence>
<dbReference type="PANTHER" id="PTHR43462">
    <property type="entry name" value="ALANYL-TRNA EDITING PROTEIN"/>
    <property type="match status" value="1"/>
</dbReference>
<dbReference type="InterPro" id="IPR018165">
    <property type="entry name" value="Ala-tRNA-synth_IIc_core"/>
</dbReference>
<dbReference type="RefSeq" id="WP_289829504.1">
    <property type="nucleotide sequence ID" value="NZ_JAUEDK010000011.1"/>
</dbReference>
<gene>
    <name evidence="8" type="ORF">QU481_08410</name>
</gene>
<dbReference type="Gene3D" id="2.40.30.130">
    <property type="match status" value="1"/>
</dbReference>
<proteinExistence type="predicted"/>
<keyword evidence="9" id="KW-1185">Reference proteome</keyword>
<reference evidence="8" key="1">
    <citation type="submission" date="2023-06" db="EMBL/GenBank/DDBJ databases">
        <authorList>
            <person name="Zhang S."/>
        </authorList>
    </citation>
    <scope>NUCLEOTIDE SEQUENCE</scope>
    <source>
        <strain evidence="8">SG2303</strain>
    </source>
</reference>
<dbReference type="Proteomes" id="UP001168540">
    <property type="component" value="Unassembled WGS sequence"/>
</dbReference>
<evidence type="ECO:0000259" key="7">
    <source>
        <dbReference type="PROSITE" id="PS50860"/>
    </source>
</evidence>
<name>A0ABT7XME7_9NEIS</name>
<accession>A0ABT7XME7</accession>
<evidence type="ECO:0000256" key="3">
    <source>
        <dbReference type="ARBA" id="ARBA00017959"/>
    </source>
</evidence>
<comment type="caution">
    <text evidence="8">The sequence shown here is derived from an EMBL/GenBank/DDBJ whole genome shotgun (WGS) entry which is preliminary data.</text>
</comment>
<keyword evidence="4" id="KW-0479">Metal-binding</keyword>
<dbReference type="EMBL" id="JAUEDK010000011">
    <property type="protein sequence ID" value="MDN0074915.1"/>
    <property type="molecule type" value="Genomic_DNA"/>
</dbReference>
<protein>
    <recommendedName>
        <fullName evidence="3">Alanine--tRNA ligase</fullName>
    </recommendedName>
    <alternativeName>
        <fullName evidence="6">Alanyl-tRNA synthetase</fullName>
    </alternativeName>
</protein>
<keyword evidence="5" id="KW-0862">Zinc</keyword>
<evidence type="ECO:0000313" key="8">
    <source>
        <dbReference type="EMBL" id="MDN0074915.1"/>
    </source>
</evidence>
<dbReference type="Gene3D" id="3.30.980.10">
    <property type="entry name" value="Threonyl-trna Synthetase, Chain A, domain 2"/>
    <property type="match status" value="1"/>
</dbReference>
<evidence type="ECO:0000256" key="2">
    <source>
        <dbReference type="ARBA" id="ARBA00004496"/>
    </source>
</evidence>
<dbReference type="SUPFAM" id="SSF50447">
    <property type="entry name" value="Translation proteins"/>
    <property type="match status" value="1"/>
</dbReference>
<dbReference type="InterPro" id="IPR018164">
    <property type="entry name" value="Ala-tRNA-synth_IIc_N"/>
</dbReference>
<evidence type="ECO:0000256" key="6">
    <source>
        <dbReference type="ARBA" id="ARBA00032577"/>
    </source>
</evidence>
<dbReference type="SMART" id="SM00863">
    <property type="entry name" value="tRNA_SAD"/>
    <property type="match status" value="1"/>
</dbReference>
<dbReference type="PANTHER" id="PTHR43462:SF1">
    <property type="entry name" value="ALANYL-TRNA EDITING PROTEIN AARSD1"/>
    <property type="match status" value="1"/>
</dbReference>
<dbReference type="Pfam" id="PF01411">
    <property type="entry name" value="tRNA-synt_2c"/>
    <property type="match status" value="1"/>
</dbReference>
<evidence type="ECO:0000313" key="9">
    <source>
        <dbReference type="Proteomes" id="UP001168540"/>
    </source>
</evidence>
<comment type="cofactor">
    <cofactor evidence="1">
        <name>Zn(2+)</name>
        <dbReference type="ChEBI" id="CHEBI:29105"/>
    </cofactor>
</comment>
<comment type="subcellular location">
    <subcellularLocation>
        <location evidence="2">Cytoplasm</location>
    </subcellularLocation>
</comment>
<organism evidence="8 9">
    <name type="scientific">Crenobacter oryzisoli</name>
    <dbReference type="NCBI Taxonomy" id="3056844"/>
    <lineage>
        <taxon>Bacteria</taxon>
        <taxon>Pseudomonadati</taxon>
        <taxon>Pseudomonadota</taxon>
        <taxon>Betaproteobacteria</taxon>
        <taxon>Neisseriales</taxon>
        <taxon>Neisseriaceae</taxon>
        <taxon>Crenobacter</taxon>
    </lineage>
</organism>
<sequence length="236" mass="26000">MPEQFYQNAYLTQLDTRVLRHNEAGLVLEDTIFYPLGGGQPGDTGTVSDAAGTALEITDTRRDRMSREIVHLSAPDAPRFAPGTPVTLTLDWTRRYRHMRLHTALHLLSCVIRAGVTGGNLTAESARLDFDLGDEWVLDRDQIEQALNRLIVDDYPVSVEMTSGAALAAQLELIKTMSVQPPLDLPEIRLIRIEGTDLQPCGGTHVAHTGEIGRVVVKKIENKGSRNKRVVIALAD</sequence>
<dbReference type="InterPro" id="IPR018163">
    <property type="entry name" value="Thr/Ala-tRNA-synth_IIc_edit"/>
</dbReference>
<feature type="domain" description="Alanyl-transfer RNA synthetases family profile" evidence="7">
    <location>
        <begin position="1"/>
        <end position="236"/>
    </location>
</feature>
<dbReference type="PROSITE" id="PS50860">
    <property type="entry name" value="AA_TRNA_LIGASE_II_ALA"/>
    <property type="match status" value="1"/>
</dbReference>
<dbReference type="SUPFAM" id="SSF55186">
    <property type="entry name" value="ThrRS/AlaRS common domain"/>
    <property type="match status" value="1"/>
</dbReference>
<dbReference type="InterPro" id="IPR009000">
    <property type="entry name" value="Transl_B-barrel_sf"/>
</dbReference>
<dbReference type="InterPro" id="IPR012947">
    <property type="entry name" value="tRNA_SAD"/>
</dbReference>
<dbReference type="Pfam" id="PF07973">
    <property type="entry name" value="tRNA_SAD"/>
    <property type="match status" value="1"/>
</dbReference>
<dbReference type="InterPro" id="IPR051335">
    <property type="entry name" value="Alanyl-tRNA_Editing_Enzymes"/>
</dbReference>
<evidence type="ECO:0000256" key="5">
    <source>
        <dbReference type="ARBA" id="ARBA00022833"/>
    </source>
</evidence>